<dbReference type="GO" id="GO:0035438">
    <property type="term" value="F:cyclic-di-GMP binding"/>
    <property type="evidence" value="ECO:0007669"/>
    <property type="project" value="InterPro"/>
</dbReference>
<accession>A0A3D8K082</accession>
<sequence>MDERKEPAFERDETSRPDEAGGVGADAAGEGTGAKRFGGLVRDAFAAAAPAGSRLAIDALPDEVAQLTPGKFYAIYAKPRTTACDALIWGTAKAAHTRHVTVVLSRTRAQAAARMRELGFGEGSPARGWPRNLNVLAMLGATEGGEFDGGTQPGARVAFARLFGGLRALKRFGFRANALYLVEGAERWLTWGDPDALAREGSLLANWCAARRIALVLLLDPSKMGSGEQEETEDPNADSFMSDELTQKAGYLEFHGVCGGVARMGRTHGELLWHVDFWRFGRALATGETRALRFTDAGGLSVAPDMAASQAQTALRLARDEARVVATRAIVGGENWVPPEWEIVDDQQAAVAACIGAQAVTVLLDYRDRSTLEPLCAAVHTLRRECGRALKIVVVERREALRHQYELLLLSLGANLIVGRELPFSRVQSLLRSLQGQLDTRPVAADYQAALAAALTDDVRGYLPVAAFCERIEGVLARGAVLDLPHVLAKISLLPDIAHTQALEYCAPRRAGDVATVDSAHLYVFLFACRLPDADIALKHVFTVPVDHLSDRVVYLAEASIEREVKALAEANRRAPIADYSDLFRVAPVREPQRASATAQAPSVSSPSSGDAAAQLEAVESMLEKMNGGGSASRRSPEGSAPDATAAVASAKRSPPRAPAYRRGAEPWPMPVRGEGGAK</sequence>
<gene>
    <name evidence="3" type="primary">bcsE</name>
    <name evidence="3" type="ORF">DWV00_10280</name>
</gene>
<feature type="region of interest" description="Disordered" evidence="2">
    <location>
        <begin position="624"/>
        <end position="679"/>
    </location>
</feature>
<feature type="compositionally biased region" description="Polar residues" evidence="2">
    <location>
        <begin position="595"/>
        <end position="609"/>
    </location>
</feature>
<protein>
    <recommendedName>
        <fullName evidence="1">Cellulose biosynthesis protein BcsE</fullName>
    </recommendedName>
</protein>
<feature type="region of interest" description="Disordered" evidence="2">
    <location>
        <begin position="594"/>
        <end position="613"/>
    </location>
</feature>
<feature type="compositionally biased region" description="Basic and acidic residues" evidence="2">
    <location>
        <begin position="1"/>
        <end position="19"/>
    </location>
</feature>
<evidence type="ECO:0000313" key="4">
    <source>
        <dbReference type="Proteomes" id="UP000256838"/>
    </source>
</evidence>
<dbReference type="RefSeq" id="WP_115533474.1">
    <property type="nucleotide sequence ID" value="NZ_QRGA01000006.1"/>
</dbReference>
<dbReference type="AlphaFoldDB" id="A0A3D8K082"/>
<dbReference type="InterPro" id="IPR017745">
    <property type="entry name" value="BcsE"/>
</dbReference>
<feature type="region of interest" description="Disordered" evidence="2">
    <location>
        <begin position="1"/>
        <end position="32"/>
    </location>
</feature>
<dbReference type="Proteomes" id="UP000256838">
    <property type="component" value="Unassembled WGS sequence"/>
</dbReference>
<evidence type="ECO:0000256" key="1">
    <source>
        <dbReference type="NCBIfam" id="TIGR03369"/>
    </source>
</evidence>
<dbReference type="NCBIfam" id="TIGR03369">
    <property type="entry name" value="cellulose_bcsE"/>
    <property type="match status" value="1"/>
</dbReference>
<evidence type="ECO:0000313" key="3">
    <source>
        <dbReference type="EMBL" id="RDU98659.1"/>
    </source>
</evidence>
<dbReference type="EMBL" id="QRGA01000006">
    <property type="protein sequence ID" value="RDU98659.1"/>
    <property type="molecule type" value="Genomic_DNA"/>
</dbReference>
<proteinExistence type="predicted"/>
<feature type="compositionally biased region" description="Low complexity" evidence="2">
    <location>
        <begin position="641"/>
        <end position="653"/>
    </location>
</feature>
<evidence type="ECO:0000256" key="2">
    <source>
        <dbReference type="SAM" id="MobiDB-lite"/>
    </source>
</evidence>
<keyword evidence="4" id="KW-1185">Reference proteome</keyword>
<organism evidence="3 4">
    <name type="scientific">Trinickia dinghuensis</name>
    <dbReference type="NCBI Taxonomy" id="2291023"/>
    <lineage>
        <taxon>Bacteria</taxon>
        <taxon>Pseudomonadati</taxon>
        <taxon>Pseudomonadota</taxon>
        <taxon>Betaproteobacteria</taxon>
        <taxon>Burkholderiales</taxon>
        <taxon>Burkholderiaceae</taxon>
        <taxon>Trinickia</taxon>
    </lineage>
</organism>
<name>A0A3D8K082_9BURK</name>
<dbReference type="Pfam" id="PF10995">
    <property type="entry name" value="CBP_BcsE"/>
    <property type="match status" value="1"/>
</dbReference>
<dbReference type="OrthoDB" id="5840260at2"/>
<comment type="caution">
    <text evidence="3">The sequence shown here is derived from an EMBL/GenBank/DDBJ whole genome shotgun (WGS) entry which is preliminary data.</text>
</comment>
<reference evidence="3 4" key="1">
    <citation type="submission" date="2018-08" db="EMBL/GenBank/DDBJ databases">
        <title>Paraburkholderia sp. DHOM06 isolated from forest soil.</title>
        <authorList>
            <person name="Gao Z.-H."/>
            <person name="Qiu L.-H."/>
        </authorList>
    </citation>
    <scope>NUCLEOTIDE SEQUENCE [LARGE SCALE GENOMIC DNA]</scope>
    <source>
        <strain evidence="3 4">DHOM06</strain>
    </source>
</reference>